<accession>A0A0D0B0C2</accession>
<keyword evidence="2" id="KW-1185">Reference proteome</keyword>
<sequence>MVEVEKNKRMTLVRWSKTQKRITKRTFDTTDPIKSRSNKTRPYIYIYTRTHTFFTLSFLSPLIRIVLHLDGADSGGAGGSTAVNARFGSLECSGGGSQSGHGVDEEVGVVVRQTTRHPHTLANLVSRRVILSVFGVEGHYLDYFKRQLPSLVS</sequence>
<protein>
    <submittedName>
        <fullName evidence="1">Unplaced genomic scaffold GYMLUscaffold_49, whole genome shotgun sequence</fullName>
    </submittedName>
</protein>
<proteinExistence type="predicted"/>
<organism evidence="1 2">
    <name type="scientific">Collybiopsis luxurians FD-317 M1</name>
    <dbReference type="NCBI Taxonomy" id="944289"/>
    <lineage>
        <taxon>Eukaryota</taxon>
        <taxon>Fungi</taxon>
        <taxon>Dikarya</taxon>
        <taxon>Basidiomycota</taxon>
        <taxon>Agaricomycotina</taxon>
        <taxon>Agaricomycetes</taxon>
        <taxon>Agaricomycetidae</taxon>
        <taxon>Agaricales</taxon>
        <taxon>Marasmiineae</taxon>
        <taxon>Omphalotaceae</taxon>
        <taxon>Collybiopsis</taxon>
        <taxon>Collybiopsis luxurians</taxon>
    </lineage>
</organism>
<gene>
    <name evidence="1" type="ORF">GYMLUDRAFT_47025</name>
</gene>
<evidence type="ECO:0000313" key="1">
    <source>
        <dbReference type="EMBL" id="KIK56485.1"/>
    </source>
</evidence>
<dbReference type="AlphaFoldDB" id="A0A0D0B0C2"/>
<evidence type="ECO:0000313" key="2">
    <source>
        <dbReference type="Proteomes" id="UP000053593"/>
    </source>
</evidence>
<dbReference type="EMBL" id="KN834797">
    <property type="protein sequence ID" value="KIK56485.1"/>
    <property type="molecule type" value="Genomic_DNA"/>
</dbReference>
<dbReference type="Proteomes" id="UP000053593">
    <property type="component" value="Unassembled WGS sequence"/>
</dbReference>
<reference evidence="1 2" key="1">
    <citation type="submission" date="2014-04" db="EMBL/GenBank/DDBJ databases">
        <title>Evolutionary Origins and Diversification of the Mycorrhizal Mutualists.</title>
        <authorList>
            <consortium name="DOE Joint Genome Institute"/>
            <consortium name="Mycorrhizal Genomics Consortium"/>
            <person name="Kohler A."/>
            <person name="Kuo A."/>
            <person name="Nagy L.G."/>
            <person name="Floudas D."/>
            <person name="Copeland A."/>
            <person name="Barry K.W."/>
            <person name="Cichocki N."/>
            <person name="Veneault-Fourrey C."/>
            <person name="LaButti K."/>
            <person name="Lindquist E.A."/>
            <person name="Lipzen A."/>
            <person name="Lundell T."/>
            <person name="Morin E."/>
            <person name="Murat C."/>
            <person name="Riley R."/>
            <person name="Ohm R."/>
            <person name="Sun H."/>
            <person name="Tunlid A."/>
            <person name="Henrissat B."/>
            <person name="Grigoriev I.V."/>
            <person name="Hibbett D.S."/>
            <person name="Martin F."/>
        </authorList>
    </citation>
    <scope>NUCLEOTIDE SEQUENCE [LARGE SCALE GENOMIC DNA]</scope>
    <source>
        <strain evidence="1 2">FD-317 M1</strain>
    </source>
</reference>
<name>A0A0D0B0C2_9AGAR</name>
<dbReference type="HOGENOM" id="CLU_1713489_0_0_1"/>